<proteinExistence type="predicted"/>
<dbReference type="RefSeq" id="WP_273619692.1">
    <property type="nucleotide sequence ID" value="NZ_CP117418.1"/>
</dbReference>
<dbReference type="Proteomes" id="UP001218231">
    <property type="component" value="Plasmid unnamed1"/>
</dbReference>
<dbReference type="Gene3D" id="3.20.20.140">
    <property type="entry name" value="Metal-dependent hydrolases"/>
    <property type="match status" value="1"/>
</dbReference>
<dbReference type="SUPFAM" id="SSF51556">
    <property type="entry name" value="Metallo-dependent hydrolases"/>
    <property type="match status" value="1"/>
</dbReference>
<sequence length="127" mass="13591">MPAEPYPWTWWMKLMTPVAAENIRKVYDAGGGVAIGTDQSFGPAVHREMELLEQQGIAPAAMLRGRAADLGSVESGKLADAVLLSADPARDIHNAKAIVAVIKQGVLVDEDRLPLPGGGRGLRRPLR</sequence>
<dbReference type="InterPro" id="IPR032466">
    <property type="entry name" value="Metal_Hydrolase"/>
</dbReference>
<dbReference type="InterPro" id="IPR011059">
    <property type="entry name" value="Metal-dep_hydrolase_composite"/>
</dbReference>
<dbReference type="SUPFAM" id="SSF51338">
    <property type="entry name" value="Composite domain of metallo-dependent hydrolases"/>
    <property type="match status" value="1"/>
</dbReference>
<organism evidence="1 2">
    <name type="scientific">Novosphingobium humi</name>
    <dbReference type="NCBI Taxonomy" id="2282397"/>
    <lineage>
        <taxon>Bacteria</taxon>
        <taxon>Pseudomonadati</taxon>
        <taxon>Pseudomonadota</taxon>
        <taxon>Alphaproteobacteria</taxon>
        <taxon>Sphingomonadales</taxon>
        <taxon>Sphingomonadaceae</taxon>
        <taxon>Novosphingobium</taxon>
    </lineage>
</organism>
<accession>A0ABY7U280</accession>
<name>A0ABY7U280_9SPHN</name>
<evidence type="ECO:0000313" key="1">
    <source>
        <dbReference type="EMBL" id="WCT79416.1"/>
    </source>
</evidence>
<dbReference type="Gene3D" id="2.30.40.10">
    <property type="entry name" value="Urease, subunit C, domain 1"/>
    <property type="match status" value="1"/>
</dbReference>
<dbReference type="EMBL" id="CP117418">
    <property type="protein sequence ID" value="WCT79416.1"/>
    <property type="molecule type" value="Genomic_DNA"/>
</dbReference>
<evidence type="ECO:0008006" key="3">
    <source>
        <dbReference type="Google" id="ProtNLM"/>
    </source>
</evidence>
<keyword evidence="1" id="KW-0614">Plasmid</keyword>
<reference evidence="1 2" key="1">
    <citation type="submission" date="2023-02" db="EMBL/GenBank/DDBJ databases">
        <title>Genome sequence of Novosphingobium humi KACC 19094.</title>
        <authorList>
            <person name="Kim S."/>
            <person name="Heo J."/>
            <person name="Kwon S.-W."/>
        </authorList>
    </citation>
    <scope>NUCLEOTIDE SEQUENCE [LARGE SCALE GENOMIC DNA]</scope>
    <source>
        <strain evidence="1 2">KACC 19094</strain>
        <plasmid evidence="1 2">unnamed1</plasmid>
    </source>
</reference>
<gene>
    <name evidence="1" type="ORF">PQ457_20705</name>
</gene>
<keyword evidence="2" id="KW-1185">Reference proteome</keyword>
<geneLocation type="plasmid" evidence="1 2">
    <name>unnamed1</name>
</geneLocation>
<evidence type="ECO:0000313" key="2">
    <source>
        <dbReference type="Proteomes" id="UP001218231"/>
    </source>
</evidence>
<protein>
    <recommendedName>
        <fullName evidence="3">Amidohydrolase family protein</fullName>
    </recommendedName>
</protein>